<name>A0A813C6Z5_9DINO</name>
<accession>A0A813C6Z5</accession>
<reference evidence="1" key="1">
    <citation type="submission" date="2021-02" db="EMBL/GenBank/DDBJ databases">
        <authorList>
            <person name="Dougan E. K."/>
            <person name="Rhodes N."/>
            <person name="Thang M."/>
            <person name="Chan C."/>
        </authorList>
    </citation>
    <scope>NUCLEOTIDE SEQUENCE</scope>
</reference>
<comment type="caution">
    <text evidence="1">The sequence shown here is derived from an EMBL/GenBank/DDBJ whole genome shotgun (WGS) entry which is preliminary data.</text>
</comment>
<organism evidence="1 2">
    <name type="scientific">Symbiodinium necroappetens</name>
    <dbReference type="NCBI Taxonomy" id="1628268"/>
    <lineage>
        <taxon>Eukaryota</taxon>
        <taxon>Sar</taxon>
        <taxon>Alveolata</taxon>
        <taxon>Dinophyceae</taxon>
        <taxon>Suessiales</taxon>
        <taxon>Symbiodiniaceae</taxon>
        <taxon>Symbiodinium</taxon>
    </lineage>
</organism>
<evidence type="ECO:0000313" key="1">
    <source>
        <dbReference type="EMBL" id="CAE7938804.1"/>
    </source>
</evidence>
<keyword evidence="2" id="KW-1185">Reference proteome</keyword>
<dbReference type="Gene3D" id="3.90.228.10">
    <property type="match status" value="1"/>
</dbReference>
<feature type="non-terminal residue" evidence="1">
    <location>
        <position position="118"/>
    </location>
</feature>
<dbReference type="SUPFAM" id="SSF56399">
    <property type="entry name" value="ADP-ribosylation"/>
    <property type="match status" value="1"/>
</dbReference>
<dbReference type="OrthoDB" id="10479301at2759"/>
<gene>
    <name evidence="1" type="ORF">SNEC2469_LOCUS33299</name>
</gene>
<proteinExistence type="predicted"/>
<dbReference type="EMBL" id="CAJNJA010087177">
    <property type="protein sequence ID" value="CAE7938804.1"/>
    <property type="molecule type" value="Genomic_DNA"/>
</dbReference>
<protein>
    <recommendedName>
        <fullName evidence="3">PARP</fullName>
    </recommendedName>
</protein>
<evidence type="ECO:0000313" key="2">
    <source>
        <dbReference type="Proteomes" id="UP000601435"/>
    </source>
</evidence>
<dbReference type="Proteomes" id="UP000601435">
    <property type="component" value="Unassembled WGS sequence"/>
</dbReference>
<dbReference type="AlphaFoldDB" id="A0A813C6Z5"/>
<evidence type="ECO:0008006" key="3">
    <source>
        <dbReference type="Google" id="ProtNLM"/>
    </source>
</evidence>
<sequence length="118" mass="12759">MTRLFHATSEAAARNIARDGELCPGRAGFLGGAIYFSRSPHAACRKCRCGVAEVIIECEVDLGHLLEVEQHSAQIEDVLAMGYDSAVVIGLDVFAVLDPERVQILSYHDADDVSELEG</sequence>